<gene>
    <name evidence="1" type="ORF">M9Y10_030282</name>
</gene>
<dbReference type="Proteomes" id="UP001470230">
    <property type="component" value="Unassembled WGS sequence"/>
</dbReference>
<accession>A0ABR2KPG0</accession>
<dbReference type="InterPro" id="IPR027417">
    <property type="entry name" value="P-loop_NTPase"/>
</dbReference>
<evidence type="ECO:0000313" key="1">
    <source>
        <dbReference type="EMBL" id="KAK8893025.1"/>
    </source>
</evidence>
<proteinExistence type="predicted"/>
<dbReference type="EMBL" id="JAPFFF010000004">
    <property type="protein sequence ID" value="KAK8893025.1"/>
    <property type="molecule type" value="Genomic_DNA"/>
</dbReference>
<comment type="caution">
    <text evidence="1">The sequence shown here is derived from an EMBL/GenBank/DDBJ whole genome shotgun (WGS) entry which is preliminary data.</text>
</comment>
<keyword evidence="2" id="KW-1185">Reference proteome</keyword>
<dbReference type="SUPFAM" id="SSF52540">
    <property type="entry name" value="P-loop containing nucleoside triphosphate hydrolases"/>
    <property type="match status" value="1"/>
</dbReference>
<dbReference type="Gene3D" id="3.40.50.300">
    <property type="entry name" value="P-loop containing nucleotide triphosphate hydrolases"/>
    <property type="match status" value="1"/>
</dbReference>
<protein>
    <submittedName>
        <fullName evidence="1">Uncharacterized protein</fullName>
    </submittedName>
</protein>
<name>A0ABR2KPG0_9EUKA</name>
<organism evidence="1 2">
    <name type="scientific">Tritrichomonas musculus</name>
    <dbReference type="NCBI Taxonomy" id="1915356"/>
    <lineage>
        <taxon>Eukaryota</taxon>
        <taxon>Metamonada</taxon>
        <taxon>Parabasalia</taxon>
        <taxon>Tritrichomonadida</taxon>
        <taxon>Tritrichomonadidae</taxon>
        <taxon>Tritrichomonas</taxon>
    </lineage>
</organism>
<reference evidence="1 2" key="1">
    <citation type="submission" date="2024-04" db="EMBL/GenBank/DDBJ databases">
        <title>Tritrichomonas musculus Genome.</title>
        <authorList>
            <person name="Alves-Ferreira E."/>
            <person name="Grigg M."/>
            <person name="Lorenzi H."/>
            <person name="Galac M."/>
        </authorList>
    </citation>
    <scope>NUCLEOTIDE SEQUENCE [LARGE SCALE GENOMIC DNA]</scope>
    <source>
        <strain evidence="1 2">EAF2021</strain>
    </source>
</reference>
<evidence type="ECO:0000313" key="2">
    <source>
        <dbReference type="Proteomes" id="UP001470230"/>
    </source>
</evidence>
<sequence length="106" mass="11833">MLRNDEKISLLPMKPFDEIIIGPISGPILQVIDDSGFSQLIKIQIQAIPILNEQKPDHIAQAQIGSGLGNLTFGLVSSKMISSKYFQKKLQQKTTKMILLLLKNQM</sequence>